<dbReference type="GO" id="GO:0051262">
    <property type="term" value="P:protein tetramerization"/>
    <property type="evidence" value="ECO:0007669"/>
    <property type="project" value="InterPro"/>
</dbReference>
<evidence type="ECO:0000256" key="1">
    <source>
        <dbReference type="ARBA" id="ARBA00009990"/>
    </source>
</evidence>
<comment type="similarity">
    <text evidence="1">Belongs to the SecB family.</text>
</comment>
<dbReference type="InterPro" id="IPR035958">
    <property type="entry name" value="SecB-like_sf"/>
</dbReference>
<dbReference type="EMBL" id="JARGCK010000013">
    <property type="protein sequence ID" value="MDK9866754.1"/>
    <property type="molecule type" value="Genomic_DNA"/>
</dbReference>
<dbReference type="InterPro" id="IPR003708">
    <property type="entry name" value="SecB"/>
</dbReference>
<dbReference type="Pfam" id="PF02556">
    <property type="entry name" value="SecB"/>
    <property type="match status" value="1"/>
</dbReference>
<gene>
    <name evidence="2" type="ORF">P1A27_12485</name>
</gene>
<dbReference type="Proteomes" id="UP001174037">
    <property type="component" value="Unassembled WGS sequence"/>
</dbReference>
<evidence type="ECO:0000313" key="2">
    <source>
        <dbReference type="EMBL" id="MDK9866754.1"/>
    </source>
</evidence>
<dbReference type="SUPFAM" id="SSF54611">
    <property type="entry name" value="SecB-like"/>
    <property type="match status" value="1"/>
</dbReference>
<protein>
    <submittedName>
        <fullName evidence="2">Protein-export chaperone SecB</fullName>
    </submittedName>
</protein>
<dbReference type="RefSeq" id="WP_285324301.1">
    <property type="nucleotide sequence ID" value="NZ_JARGCK010000013.1"/>
</dbReference>
<dbReference type="GO" id="GO:0051082">
    <property type="term" value="F:unfolded protein binding"/>
    <property type="evidence" value="ECO:0007669"/>
    <property type="project" value="InterPro"/>
</dbReference>
<sequence>MSAVIEFQNFRLMDLNYSTKNASTNEEEVKKSSLRVNVGTTDVDKDNNAQLELEVHISDAGENYIREIKMVILGVFKINDVDSYTSDIEQILRVNGTAIMMPYIRSLMSSITSFDDSTDHILLPTMNVQEMFDSN</sequence>
<dbReference type="Gene3D" id="3.10.420.10">
    <property type="entry name" value="SecB-like"/>
    <property type="match status" value="1"/>
</dbReference>
<evidence type="ECO:0000313" key="3">
    <source>
        <dbReference type="Proteomes" id="UP001174037"/>
    </source>
</evidence>
<organism evidence="2 3">
    <name type="scientific">Staphylococcus equorum</name>
    <dbReference type="NCBI Taxonomy" id="246432"/>
    <lineage>
        <taxon>Bacteria</taxon>
        <taxon>Bacillati</taxon>
        <taxon>Bacillota</taxon>
        <taxon>Bacilli</taxon>
        <taxon>Bacillales</taxon>
        <taxon>Staphylococcaceae</taxon>
        <taxon>Staphylococcus</taxon>
    </lineage>
</organism>
<reference evidence="2" key="2">
    <citation type="submission" date="2023-03" db="EMBL/GenBank/DDBJ databases">
        <authorList>
            <person name="Vazquez L."/>
            <person name="Rodriguez J."/>
            <person name="Mayo B."/>
            <person name="Florez A.B."/>
        </authorList>
    </citation>
    <scope>NUCLEOTIDE SEQUENCE</scope>
    <source>
        <strain evidence="2">5A3I</strain>
    </source>
</reference>
<comment type="caution">
    <text evidence="2">The sequence shown here is derived from an EMBL/GenBank/DDBJ whole genome shotgun (WGS) entry which is preliminary data.</text>
</comment>
<reference evidence="2" key="1">
    <citation type="journal article" date="2023" name="Int. J. Mol. Sci.">
        <title>Antibiotic Resistance/Susceptibility Profiles of Staphylococcus equorum Strains from Cheese, and Genome Analysis for Antibiotic Resistance Genes.</title>
        <authorList>
            <person name="Vazquez L."/>
            <person name="Srednik M.E."/>
            <person name="Rodriguez J."/>
            <person name="Florez A.B."/>
            <person name="Mayo B."/>
        </authorList>
    </citation>
    <scope>NUCLEOTIDE SEQUENCE</scope>
    <source>
        <strain evidence="2">5A3I</strain>
    </source>
</reference>
<dbReference type="AlphaFoldDB" id="A0AAW7AIN3"/>
<accession>A0AAW7AIN3</accession>
<proteinExistence type="inferred from homology"/>
<dbReference type="GO" id="GO:0015031">
    <property type="term" value="P:protein transport"/>
    <property type="evidence" value="ECO:0007669"/>
    <property type="project" value="InterPro"/>
</dbReference>
<name>A0AAW7AIN3_9STAP</name>